<feature type="coiled-coil region" evidence="1">
    <location>
        <begin position="72"/>
        <end position="122"/>
    </location>
</feature>
<organism evidence="3 4">
    <name type="scientific">Anaerococcus octavius</name>
    <dbReference type="NCBI Taxonomy" id="54007"/>
    <lineage>
        <taxon>Bacteria</taxon>
        <taxon>Bacillati</taxon>
        <taxon>Bacillota</taxon>
        <taxon>Tissierellia</taxon>
        <taxon>Tissierellales</taxon>
        <taxon>Peptoniphilaceae</taxon>
        <taxon>Anaerococcus</taxon>
    </lineage>
</organism>
<dbReference type="Pfam" id="PF04545">
    <property type="entry name" value="Sigma70_r4"/>
    <property type="match status" value="1"/>
</dbReference>
<dbReference type="Proteomes" id="UP000234335">
    <property type="component" value="Unassembled WGS sequence"/>
</dbReference>
<dbReference type="SUPFAM" id="SSF88659">
    <property type="entry name" value="Sigma3 and sigma4 domains of RNA polymerase sigma factors"/>
    <property type="match status" value="1"/>
</dbReference>
<dbReference type="InterPro" id="IPR013324">
    <property type="entry name" value="RNA_pol_sigma_r3/r4-like"/>
</dbReference>
<evidence type="ECO:0000313" key="4">
    <source>
        <dbReference type="Proteomes" id="UP000234335"/>
    </source>
</evidence>
<dbReference type="InterPro" id="IPR007630">
    <property type="entry name" value="RNA_pol_sigma70_r4"/>
</dbReference>
<dbReference type="GO" id="GO:0006352">
    <property type="term" value="P:DNA-templated transcription initiation"/>
    <property type="evidence" value="ECO:0007669"/>
    <property type="project" value="InterPro"/>
</dbReference>
<proteinExistence type="predicted"/>
<evidence type="ECO:0000256" key="1">
    <source>
        <dbReference type="SAM" id="Coils"/>
    </source>
</evidence>
<feature type="domain" description="RNA polymerase sigma-70 region 4" evidence="2">
    <location>
        <begin position="100"/>
        <end position="146"/>
    </location>
</feature>
<evidence type="ECO:0000313" key="3">
    <source>
        <dbReference type="EMBL" id="PKZ15777.1"/>
    </source>
</evidence>
<keyword evidence="1" id="KW-0175">Coiled coil</keyword>
<gene>
    <name evidence="3" type="ORF">CYJ34_07070</name>
</gene>
<comment type="caution">
    <text evidence="3">The sequence shown here is derived from an EMBL/GenBank/DDBJ whole genome shotgun (WGS) entry which is preliminary data.</text>
</comment>
<reference evidence="3 4" key="1">
    <citation type="submission" date="2017-12" db="EMBL/GenBank/DDBJ databases">
        <title>Phylogenetic diversity of female urinary microbiome.</title>
        <authorList>
            <person name="Thomas-White K."/>
            <person name="Wolfe A.J."/>
        </authorList>
    </citation>
    <scope>NUCLEOTIDE SEQUENCE [LARGE SCALE GENOMIC DNA]</scope>
    <source>
        <strain evidence="3 4">UMB0119</strain>
    </source>
</reference>
<evidence type="ECO:0000259" key="2">
    <source>
        <dbReference type="Pfam" id="PF04545"/>
    </source>
</evidence>
<accession>A0A2I1M6Q3</accession>
<protein>
    <recommendedName>
        <fullName evidence="2">RNA polymerase sigma-70 region 4 domain-containing protein</fullName>
    </recommendedName>
</protein>
<dbReference type="EMBL" id="PKGS01000005">
    <property type="protein sequence ID" value="PKZ15777.1"/>
    <property type="molecule type" value="Genomic_DNA"/>
</dbReference>
<dbReference type="RefSeq" id="WP_101540597.1">
    <property type="nucleotide sequence ID" value="NZ_PKGS01000005.1"/>
</dbReference>
<keyword evidence="4" id="KW-1185">Reference proteome</keyword>
<dbReference type="Gene3D" id="1.20.140.160">
    <property type="match status" value="1"/>
</dbReference>
<name>A0A2I1M6Q3_9FIRM</name>
<dbReference type="GO" id="GO:0003700">
    <property type="term" value="F:DNA-binding transcription factor activity"/>
    <property type="evidence" value="ECO:0007669"/>
    <property type="project" value="InterPro"/>
</dbReference>
<dbReference type="AlphaFoldDB" id="A0A2I1M6Q3"/>
<sequence length="157" mass="18606">MNTNNKNGYYHGKYYIEGKEVELPDNIKEIFEEARKAEQRILRQERRYGVYSSSNYMLKSSEQNGSPQEDYIESLEDKTSNIEEKILKNEEILRVKESFSELDKEELRLIKLLIEKELTEREIGKILGISQVAVNKRKHKVIDKLRTLLKDLMTTFM</sequence>